<sequence>MAPLPQSIVKQETGQEALKYAQASAPGPYFISSWTLLVLGMLVFAALIAVCLWLLAGFVSRTKPESPGKFFWVILQNEGSKEPKLGTGESMGNSMGNDIKASLPEGNACSTDQEVVLEDLNPRDLQIPASSGGQLPRPSDPERTSSSESSGYNSGYNTTQILPGSRIILYDPIRNSYGSSDISTGIPSSPTSSTDHTRFSVFIGLDPSIVREDYLPSIAAPARARVYPYSRRNSDYIRLSSGSFESIEYESLIPRLEDRMEVPAPTKLRSRG</sequence>
<feature type="compositionally biased region" description="Low complexity" evidence="1">
    <location>
        <begin position="146"/>
        <end position="158"/>
    </location>
</feature>
<dbReference type="AlphaFoldDB" id="A0AAN8MZF9"/>
<evidence type="ECO:0000256" key="2">
    <source>
        <dbReference type="SAM" id="Phobius"/>
    </source>
</evidence>
<keyword evidence="2" id="KW-0472">Membrane</keyword>
<organism evidence="3 4">
    <name type="scientific">Orbilia javanica</name>
    <dbReference type="NCBI Taxonomy" id="47235"/>
    <lineage>
        <taxon>Eukaryota</taxon>
        <taxon>Fungi</taxon>
        <taxon>Dikarya</taxon>
        <taxon>Ascomycota</taxon>
        <taxon>Pezizomycotina</taxon>
        <taxon>Orbiliomycetes</taxon>
        <taxon>Orbiliales</taxon>
        <taxon>Orbiliaceae</taxon>
        <taxon>Orbilia</taxon>
    </lineage>
</organism>
<keyword evidence="4" id="KW-1185">Reference proteome</keyword>
<protein>
    <submittedName>
        <fullName evidence="3">Uncharacterized protein</fullName>
    </submittedName>
</protein>
<evidence type="ECO:0000313" key="4">
    <source>
        <dbReference type="Proteomes" id="UP001313282"/>
    </source>
</evidence>
<comment type="caution">
    <text evidence="3">The sequence shown here is derived from an EMBL/GenBank/DDBJ whole genome shotgun (WGS) entry which is preliminary data.</text>
</comment>
<reference evidence="3 4" key="1">
    <citation type="submission" date="2019-10" db="EMBL/GenBank/DDBJ databases">
        <authorList>
            <person name="Palmer J.M."/>
        </authorList>
    </citation>
    <scope>NUCLEOTIDE SEQUENCE [LARGE SCALE GENOMIC DNA]</scope>
    <source>
        <strain evidence="3 4">TWF718</strain>
    </source>
</reference>
<evidence type="ECO:0000256" key="1">
    <source>
        <dbReference type="SAM" id="MobiDB-lite"/>
    </source>
</evidence>
<feature type="region of interest" description="Disordered" evidence="1">
    <location>
        <begin position="127"/>
        <end position="158"/>
    </location>
</feature>
<proteinExistence type="predicted"/>
<dbReference type="EMBL" id="JAVHNR010000001">
    <property type="protein sequence ID" value="KAK6355908.1"/>
    <property type="molecule type" value="Genomic_DNA"/>
</dbReference>
<keyword evidence="2" id="KW-0812">Transmembrane</keyword>
<feature type="transmembrane region" description="Helical" evidence="2">
    <location>
        <begin position="34"/>
        <end position="59"/>
    </location>
</feature>
<name>A0AAN8MZF9_9PEZI</name>
<keyword evidence="2" id="KW-1133">Transmembrane helix</keyword>
<accession>A0AAN8MZF9</accession>
<dbReference type="Proteomes" id="UP001313282">
    <property type="component" value="Unassembled WGS sequence"/>
</dbReference>
<gene>
    <name evidence="3" type="ORF">TWF718_000287</name>
</gene>
<evidence type="ECO:0000313" key="3">
    <source>
        <dbReference type="EMBL" id="KAK6355908.1"/>
    </source>
</evidence>